<dbReference type="OrthoDB" id="2080590at2"/>
<dbReference type="EMBL" id="VNHS01000011">
    <property type="protein sequence ID" value="TYP70811.1"/>
    <property type="molecule type" value="Genomic_DNA"/>
</dbReference>
<dbReference type="SUPFAM" id="SSF51445">
    <property type="entry name" value="(Trans)glycosidases"/>
    <property type="match status" value="1"/>
</dbReference>
<feature type="domain" description="Rv2525c-like glycoside hydrolase-like" evidence="1">
    <location>
        <begin position="32"/>
        <end position="131"/>
    </location>
</feature>
<protein>
    <submittedName>
        <fullName evidence="2">Uncharacterized protein DUF1906</fullName>
    </submittedName>
</protein>
<reference evidence="2 3" key="1">
    <citation type="submission" date="2019-07" db="EMBL/GenBank/DDBJ databases">
        <title>Genomic Encyclopedia of Type Strains, Phase III (KMG-III): the genomes of soil and plant-associated and newly described type strains.</title>
        <authorList>
            <person name="Whitman W."/>
        </authorList>
    </citation>
    <scope>NUCLEOTIDE SEQUENCE [LARGE SCALE GENOMIC DNA]</scope>
    <source>
        <strain evidence="2 3">BL24</strain>
    </source>
</reference>
<evidence type="ECO:0000313" key="2">
    <source>
        <dbReference type="EMBL" id="TYP70811.1"/>
    </source>
</evidence>
<evidence type="ECO:0000259" key="1">
    <source>
        <dbReference type="Pfam" id="PF08924"/>
    </source>
</evidence>
<dbReference type="Proteomes" id="UP000323257">
    <property type="component" value="Unassembled WGS sequence"/>
</dbReference>
<organism evidence="2 3">
    <name type="scientific">Paenibacillus methanolicus</name>
    <dbReference type="NCBI Taxonomy" id="582686"/>
    <lineage>
        <taxon>Bacteria</taxon>
        <taxon>Bacillati</taxon>
        <taxon>Bacillota</taxon>
        <taxon>Bacilli</taxon>
        <taxon>Bacillales</taxon>
        <taxon>Paenibacillaceae</taxon>
        <taxon>Paenibacillus</taxon>
    </lineage>
</organism>
<proteinExistence type="predicted"/>
<dbReference type="Gene3D" id="3.20.20.80">
    <property type="entry name" value="Glycosidases"/>
    <property type="match status" value="1"/>
</dbReference>
<dbReference type="InterPro" id="IPR015020">
    <property type="entry name" value="Rv2525c-like_Glyco_Hydro-like"/>
</dbReference>
<name>A0A5S5BUF6_9BACL</name>
<evidence type="ECO:0000313" key="3">
    <source>
        <dbReference type="Proteomes" id="UP000323257"/>
    </source>
</evidence>
<dbReference type="InterPro" id="IPR017853">
    <property type="entry name" value="GH"/>
</dbReference>
<accession>A0A5S5BUF6</accession>
<dbReference type="Pfam" id="PF08924">
    <property type="entry name" value="Rv2525c_GlyHyd-like"/>
    <property type="match status" value="1"/>
</dbReference>
<dbReference type="AlphaFoldDB" id="A0A5S5BUF6"/>
<keyword evidence="3" id="KW-1185">Reference proteome</keyword>
<dbReference type="RefSeq" id="WP_148932351.1">
    <property type="nucleotide sequence ID" value="NZ_VNHS01000011.1"/>
</dbReference>
<sequence length="217" mass="24103">MANPVWGVDSAAPVNQQLLDCVKREFGAPKVWGRYIKTVPGAADGLTAQEVSFIRRNGIKILPIYSDFRQATGYREGQTAARNAIYHAGRLGIPRNVAVFANVERFFEVDAAWIRGWVNTFYTSDYKPGIYHDPIEGGFSTAYCAAQAEDEKVRAHTILWSAEPEPGVSKASEAPAFKPQSPPCEAHVWAWQYGRDADTCPIDTNLFSPLLLSHLWT</sequence>
<comment type="caution">
    <text evidence="2">The sequence shown here is derived from an EMBL/GenBank/DDBJ whole genome shotgun (WGS) entry which is preliminary data.</text>
</comment>
<gene>
    <name evidence="2" type="ORF">BCM02_111319</name>
</gene>